<dbReference type="InterPro" id="IPR000182">
    <property type="entry name" value="GNAT_dom"/>
</dbReference>
<dbReference type="InterPro" id="IPR043690">
    <property type="entry name" value="RimI"/>
</dbReference>
<dbReference type="InterPro" id="IPR016181">
    <property type="entry name" value="Acyl_CoA_acyltransferase"/>
</dbReference>
<dbReference type="InParanoid" id="A0A5C7EGC2"/>
<organism evidence="8 9">
    <name type="scientific">Pelomicrobium methylotrophicum</name>
    <dbReference type="NCBI Taxonomy" id="2602750"/>
    <lineage>
        <taxon>Bacteria</taxon>
        <taxon>Pseudomonadati</taxon>
        <taxon>Pseudomonadota</taxon>
        <taxon>Hydrogenophilia</taxon>
        <taxon>Hydrogenophilia incertae sedis</taxon>
        <taxon>Pelomicrobium</taxon>
    </lineage>
</organism>
<dbReference type="AlphaFoldDB" id="A0A5C7EGC2"/>
<evidence type="ECO:0000256" key="5">
    <source>
        <dbReference type="HAMAP-Rule" id="MF_02210"/>
    </source>
</evidence>
<keyword evidence="9" id="KW-1185">Reference proteome</keyword>
<dbReference type="PROSITE" id="PS51186">
    <property type="entry name" value="GNAT"/>
    <property type="match status" value="1"/>
</dbReference>
<dbReference type="EC" id="2.3.1.266" evidence="5 6"/>
<accession>A0A5C7EGC2</accession>
<evidence type="ECO:0000256" key="3">
    <source>
        <dbReference type="ARBA" id="ARBA00022679"/>
    </source>
</evidence>
<feature type="binding site" evidence="5">
    <location>
        <begin position="84"/>
        <end position="89"/>
    </location>
    <ligand>
        <name>acetyl-CoA</name>
        <dbReference type="ChEBI" id="CHEBI:57288"/>
    </ligand>
</feature>
<comment type="subcellular location">
    <subcellularLocation>
        <location evidence="5 6">Cytoplasm</location>
    </subcellularLocation>
</comment>
<comment type="caution">
    <text evidence="8">The sequence shown here is derived from an EMBL/GenBank/DDBJ whole genome shotgun (WGS) entry which is preliminary data.</text>
</comment>
<evidence type="ECO:0000256" key="6">
    <source>
        <dbReference type="RuleBase" id="RU363094"/>
    </source>
</evidence>
<evidence type="ECO:0000259" key="7">
    <source>
        <dbReference type="PROSITE" id="PS51186"/>
    </source>
</evidence>
<reference evidence="8 9" key="1">
    <citation type="submission" date="2019-08" db="EMBL/GenBank/DDBJ databases">
        <title>Pelomicrobium methylotrophicum gen. nov., sp. nov. a moderately thermophilic, facultatively anaerobic, lithoautotrophic and methylotrophic bacterium isolated from a terrestrial mud volcano.</title>
        <authorList>
            <person name="Slobodkina G.B."/>
            <person name="Merkel A.Y."/>
            <person name="Slobodkin A.I."/>
        </authorList>
    </citation>
    <scope>NUCLEOTIDE SEQUENCE [LARGE SCALE GENOMIC DNA]</scope>
    <source>
        <strain evidence="8 9">SM250</strain>
    </source>
</reference>
<evidence type="ECO:0000313" key="8">
    <source>
        <dbReference type="EMBL" id="TXF11291.1"/>
    </source>
</evidence>
<protein>
    <recommendedName>
        <fullName evidence="5 6">[Ribosomal protein bS18]-alanine N-acetyltransferase</fullName>
        <ecNumber evidence="5 6">2.3.1.266</ecNumber>
    </recommendedName>
</protein>
<feature type="binding site" evidence="5">
    <location>
        <position position="115"/>
    </location>
    <ligand>
        <name>acetyl-CoA</name>
        <dbReference type="ChEBI" id="CHEBI:57288"/>
    </ligand>
</feature>
<gene>
    <name evidence="5 8" type="primary">rimI</name>
    <name evidence="8" type="ORF">FR698_11295</name>
</gene>
<dbReference type="HAMAP" id="MF_02210">
    <property type="entry name" value="RimI"/>
    <property type="match status" value="1"/>
</dbReference>
<dbReference type="PANTHER" id="PTHR43420:SF51">
    <property type="entry name" value="PEPTIDYL-LYSINE N-ACETYLTRANSFERASE YIAC"/>
    <property type="match status" value="1"/>
</dbReference>
<dbReference type="PANTHER" id="PTHR43420">
    <property type="entry name" value="ACETYLTRANSFERASE"/>
    <property type="match status" value="1"/>
</dbReference>
<dbReference type="OrthoDB" id="9796919at2"/>
<proteinExistence type="inferred from homology"/>
<name>A0A5C7EGC2_9PROT</name>
<dbReference type="FunCoup" id="A0A5C7EGC2">
    <property type="interactions" value="247"/>
</dbReference>
<dbReference type="Proteomes" id="UP000321201">
    <property type="component" value="Unassembled WGS sequence"/>
</dbReference>
<feature type="active site" description="Proton donor" evidence="5">
    <location>
        <position position="122"/>
    </location>
</feature>
<dbReference type="Pfam" id="PF00583">
    <property type="entry name" value="Acetyltransf_1"/>
    <property type="match status" value="1"/>
</dbReference>
<dbReference type="CDD" id="cd04301">
    <property type="entry name" value="NAT_SF"/>
    <property type="match status" value="1"/>
</dbReference>
<dbReference type="NCBIfam" id="TIGR01575">
    <property type="entry name" value="rimI"/>
    <property type="match status" value="1"/>
</dbReference>
<dbReference type="GO" id="GO:0005737">
    <property type="term" value="C:cytoplasm"/>
    <property type="evidence" value="ECO:0007669"/>
    <property type="project" value="UniProtKB-SubCell"/>
</dbReference>
<comment type="function">
    <text evidence="5 6">Acetylates the N-terminal alanine of ribosomal protein bS18.</text>
</comment>
<comment type="catalytic activity">
    <reaction evidence="5 6">
        <text>N-terminal L-alanyl-[ribosomal protein bS18] + acetyl-CoA = N-terminal N(alpha)-acetyl-L-alanyl-[ribosomal protein bS18] + CoA + H(+)</text>
        <dbReference type="Rhea" id="RHEA:43756"/>
        <dbReference type="Rhea" id="RHEA-COMP:10676"/>
        <dbReference type="Rhea" id="RHEA-COMP:10677"/>
        <dbReference type="ChEBI" id="CHEBI:15378"/>
        <dbReference type="ChEBI" id="CHEBI:57287"/>
        <dbReference type="ChEBI" id="CHEBI:57288"/>
        <dbReference type="ChEBI" id="CHEBI:64718"/>
        <dbReference type="ChEBI" id="CHEBI:83683"/>
        <dbReference type="EC" id="2.3.1.266"/>
    </reaction>
</comment>
<dbReference type="SUPFAM" id="SSF55729">
    <property type="entry name" value="Acyl-CoA N-acyltransferases (Nat)"/>
    <property type="match status" value="1"/>
</dbReference>
<sequence length="153" mass="17426">MSALAKDHPVLRPMRPEDVERVIDIEEKIYAFPWTRGNFLDSIRARYHCYVYEVPGALVGYGVMMVAAQEAHLLNLSIAASWQRRGHGRELLAHFMRIARDHGARAMVLEVRPSNDVAAHLYRGAGFRVVGVRPNYYPAENGREDAILMERPL</sequence>
<evidence type="ECO:0000256" key="1">
    <source>
        <dbReference type="ARBA" id="ARBA00005395"/>
    </source>
</evidence>
<evidence type="ECO:0000256" key="4">
    <source>
        <dbReference type="ARBA" id="ARBA00023315"/>
    </source>
</evidence>
<evidence type="ECO:0000256" key="2">
    <source>
        <dbReference type="ARBA" id="ARBA00022490"/>
    </source>
</evidence>
<feature type="active site" description="Proton acceptor" evidence="5">
    <location>
        <position position="110"/>
    </location>
</feature>
<dbReference type="InterPro" id="IPR006464">
    <property type="entry name" value="AcTrfase_RimI/Ard1"/>
</dbReference>
<keyword evidence="3 5" id="KW-0808">Transferase</keyword>
<feature type="domain" description="N-acetyltransferase" evidence="7">
    <location>
        <begin position="9"/>
        <end position="153"/>
    </location>
</feature>
<dbReference type="RefSeq" id="WP_147800307.1">
    <property type="nucleotide sequence ID" value="NZ_VPFL01000015.1"/>
</dbReference>
<dbReference type="Gene3D" id="3.40.630.30">
    <property type="match status" value="1"/>
</dbReference>
<keyword evidence="4 5" id="KW-0012">Acyltransferase</keyword>
<comment type="caution">
    <text evidence="5">Lacks conserved residue(s) required for the propagation of feature annotation.</text>
</comment>
<dbReference type="GO" id="GO:0008999">
    <property type="term" value="F:protein-N-terminal-alanine acetyltransferase activity"/>
    <property type="evidence" value="ECO:0007669"/>
    <property type="project" value="UniProtKB-UniRule"/>
</dbReference>
<keyword evidence="2 5" id="KW-0963">Cytoplasm</keyword>
<dbReference type="InterPro" id="IPR050680">
    <property type="entry name" value="YpeA/RimI_acetyltransf"/>
</dbReference>
<comment type="similarity">
    <text evidence="1 5 6">Belongs to the acetyltransferase family. RimI subfamily.</text>
</comment>
<dbReference type="EMBL" id="VPFL01000015">
    <property type="protein sequence ID" value="TXF11291.1"/>
    <property type="molecule type" value="Genomic_DNA"/>
</dbReference>
<evidence type="ECO:0000313" key="9">
    <source>
        <dbReference type="Proteomes" id="UP000321201"/>
    </source>
</evidence>